<reference evidence="2" key="1">
    <citation type="submission" date="2023-03" db="EMBL/GenBank/DDBJ databases">
        <title>Massive genome expansion in bonnet fungi (Mycena s.s.) driven by repeated elements and novel gene families across ecological guilds.</title>
        <authorList>
            <consortium name="Lawrence Berkeley National Laboratory"/>
            <person name="Harder C.B."/>
            <person name="Miyauchi S."/>
            <person name="Viragh M."/>
            <person name="Kuo A."/>
            <person name="Thoen E."/>
            <person name="Andreopoulos B."/>
            <person name="Lu D."/>
            <person name="Skrede I."/>
            <person name="Drula E."/>
            <person name="Henrissat B."/>
            <person name="Morin E."/>
            <person name="Kohler A."/>
            <person name="Barry K."/>
            <person name="LaButti K."/>
            <person name="Morin E."/>
            <person name="Salamov A."/>
            <person name="Lipzen A."/>
            <person name="Mereny Z."/>
            <person name="Hegedus B."/>
            <person name="Baldrian P."/>
            <person name="Stursova M."/>
            <person name="Weitz H."/>
            <person name="Taylor A."/>
            <person name="Grigoriev I.V."/>
            <person name="Nagy L.G."/>
            <person name="Martin F."/>
            <person name="Kauserud H."/>
        </authorList>
    </citation>
    <scope>NUCLEOTIDE SEQUENCE</scope>
    <source>
        <strain evidence="2">CBHHK200</strain>
    </source>
</reference>
<feature type="compositionally biased region" description="Pro residues" evidence="1">
    <location>
        <begin position="77"/>
        <end position="86"/>
    </location>
</feature>
<name>A0AAD6X7Z0_9AGAR</name>
<feature type="region of interest" description="Disordered" evidence="1">
    <location>
        <begin position="1"/>
        <end position="63"/>
    </location>
</feature>
<dbReference type="EMBL" id="JARJCM010000030">
    <property type="protein sequence ID" value="KAJ7038750.1"/>
    <property type="molecule type" value="Genomic_DNA"/>
</dbReference>
<feature type="region of interest" description="Disordered" evidence="1">
    <location>
        <begin position="74"/>
        <end position="93"/>
    </location>
</feature>
<evidence type="ECO:0000313" key="3">
    <source>
        <dbReference type="Proteomes" id="UP001218188"/>
    </source>
</evidence>
<gene>
    <name evidence="2" type="ORF">C8F04DRAFT_1255671</name>
</gene>
<sequence>MPKDNTRVGDSPDNPIFVQPSPRKPGKRKSRVPGDSKENPLFVRGSPKRRIIFGGPPSAIRAPKPKTMLLSIVLRKGPPPPSPPTPATSTWSERRRAAIDAEAASYRAAHPIPRPEPVLRIRRRRIVRQPSIIDIDAPGPSSQ</sequence>
<dbReference type="Proteomes" id="UP001218188">
    <property type="component" value="Unassembled WGS sequence"/>
</dbReference>
<evidence type="ECO:0000313" key="2">
    <source>
        <dbReference type="EMBL" id="KAJ7038750.1"/>
    </source>
</evidence>
<protein>
    <submittedName>
        <fullName evidence="2">Uncharacterized protein</fullName>
    </submittedName>
</protein>
<dbReference type="AlphaFoldDB" id="A0AAD6X7Z0"/>
<organism evidence="2 3">
    <name type="scientific">Mycena alexandri</name>
    <dbReference type="NCBI Taxonomy" id="1745969"/>
    <lineage>
        <taxon>Eukaryota</taxon>
        <taxon>Fungi</taxon>
        <taxon>Dikarya</taxon>
        <taxon>Basidiomycota</taxon>
        <taxon>Agaricomycotina</taxon>
        <taxon>Agaricomycetes</taxon>
        <taxon>Agaricomycetidae</taxon>
        <taxon>Agaricales</taxon>
        <taxon>Marasmiineae</taxon>
        <taxon>Mycenaceae</taxon>
        <taxon>Mycena</taxon>
    </lineage>
</organism>
<proteinExistence type="predicted"/>
<accession>A0AAD6X7Z0</accession>
<evidence type="ECO:0000256" key="1">
    <source>
        <dbReference type="SAM" id="MobiDB-lite"/>
    </source>
</evidence>
<comment type="caution">
    <text evidence="2">The sequence shown here is derived from an EMBL/GenBank/DDBJ whole genome shotgun (WGS) entry which is preliminary data.</text>
</comment>
<keyword evidence="3" id="KW-1185">Reference proteome</keyword>